<dbReference type="SUPFAM" id="SSF56300">
    <property type="entry name" value="Metallo-dependent phosphatases"/>
    <property type="match status" value="1"/>
</dbReference>
<dbReference type="OrthoDB" id="5976022at2759"/>
<dbReference type="GO" id="GO:0016787">
    <property type="term" value="F:hydrolase activity"/>
    <property type="evidence" value="ECO:0007669"/>
    <property type="project" value="InterPro"/>
</dbReference>
<dbReference type="Proteomes" id="UP000028837">
    <property type="component" value="Unassembled WGS sequence"/>
</dbReference>
<dbReference type="Pfam" id="PF00149">
    <property type="entry name" value="Metallophos"/>
    <property type="match status" value="1"/>
</dbReference>
<dbReference type="InterPro" id="IPR029052">
    <property type="entry name" value="Metallo-depent_PP-like"/>
</dbReference>
<comment type="caution">
    <text evidence="3">The sequence shown here is derived from an EMBL/GenBank/DDBJ whole genome shotgun (WGS) entry which is preliminary data.</text>
</comment>
<dbReference type="AlphaFoldDB" id="A0A086JTC5"/>
<feature type="domain" description="Calcineurin-like phosphoesterase" evidence="2">
    <location>
        <begin position="96"/>
        <end position="286"/>
    </location>
</feature>
<accession>A0A086JTC5</accession>
<protein>
    <submittedName>
        <fullName evidence="3">Ser/Thr phosphatase family protein</fullName>
    </submittedName>
</protein>
<evidence type="ECO:0000259" key="2">
    <source>
        <dbReference type="Pfam" id="PF00149"/>
    </source>
</evidence>
<evidence type="ECO:0000313" key="4">
    <source>
        <dbReference type="Proteomes" id="UP000028837"/>
    </source>
</evidence>
<organism evidence="3 4">
    <name type="scientific">Toxoplasma gondii GAB2-2007-GAL-DOM2</name>
    <dbReference type="NCBI Taxonomy" id="1130820"/>
    <lineage>
        <taxon>Eukaryota</taxon>
        <taxon>Sar</taxon>
        <taxon>Alveolata</taxon>
        <taxon>Apicomplexa</taxon>
        <taxon>Conoidasida</taxon>
        <taxon>Coccidia</taxon>
        <taxon>Eucoccidiorida</taxon>
        <taxon>Eimeriorina</taxon>
        <taxon>Sarcocystidae</taxon>
        <taxon>Toxoplasma</taxon>
    </lineage>
</organism>
<feature type="compositionally biased region" description="Low complexity" evidence="1">
    <location>
        <begin position="393"/>
        <end position="420"/>
    </location>
</feature>
<name>A0A086JTC5_TOXGO</name>
<sequence length="420" mass="46434">MFFPLQRGSWFSMELTSIGSLLSQWRPPWTEKREPPSRRSVAVPPFIESTWHNYLRVRVSASISLVVLTFLLTCFMVRPMTAVTSDPLDFHWPGSRILAVGDLHGDIGNTMLLLYGAGVVDEDGNWIAGDTLLIQTGDVVDRGPDGKRIYDYFASLSAQATEQGGKIIQLLGNHDVMNICGDFRYAHPSETIEFGGALERRRQFMDGGHYGNMLRSFPLSIKANGVIFSHAGIPSDFAVLGLSKLTQQLREELANDCKLHNSRFYNEAMGSSTGDLFVAGSQGPLWTRVYSMGQMTKICEELDKTLGILDSEKMVIGHTVQESGNIEVYCGGRLLLIDTGVSRYVADSPRMLEIRDGSFFEWRLDISKQGTDSEPNVRGSKRQLNIPPLKNSTDITTTNTDDGGSCGEENSNGSSRGDEL</sequence>
<dbReference type="EMBL" id="AHZU02001173">
    <property type="protein sequence ID" value="KFG35393.1"/>
    <property type="molecule type" value="Genomic_DNA"/>
</dbReference>
<reference evidence="3 4" key="1">
    <citation type="submission" date="2014-02" db="EMBL/GenBank/DDBJ databases">
        <authorList>
            <person name="Sibley D."/>
            <person name="Venepally P."/>
            <person name="Karamycheva S."/>
            <person name="Hadjithomas M."/>
            <person name="Khan A."/>
            <person name="Brunk B."/>
            <person name="Roos D."/>
            <person name="Caler E."/>
            <person name="Lorenzi H."/>
        </authorList>
    </citation>
    <scope>NUCLEOTIDE SEQUENCE [LARGE SCALE GENOMIC DNA]</scope>
    <source>
        <strain evidence="3 4">GAB2-2007-GAL-DOM2</strain>
    </source>
</reference>
<dbReference type="PANTHER" id="PTHR46546">
    <property type="entry name" value="SHEWANELLA-LIKE PROTEIN PHOSPHATASE 1"/>
    <property type="match status" value="1"/>
</dbReference>
<proteinExistence type="predicted"/>
<evidence type="ECO:0000313" key="3">
    <source>
        <dbReference type="EMBL" id="KFG35393.1"/>
    </source>
</evidence>
<gene>
    <name evidence="3" type="ORF">TGDOM2_254770</name>
</gene>
<dbReference type="PANTHER" id="PTHR46546:SF4">
    <property type="entry name" value="SHEWANELLA-LIKE PROTEIN PHOSPHATASE 1"/>
    <property type="match status" value="1"/>
</dbReference>
<dbReference type="Gene3D" id="3.60.21.10">
    <property type="match status" value="1"/>
</dbReference>
<evidence type="ECO:0000256" key="1">
    <source>
        <dbReference type="SAM" id="MobiDB-lite"/>
    </source>
</evidence>
<feature type="region of interest" description="Disordered" evidence="1">
    <location>
        <begin position="370"/>
        <end position="420"/>
    </location>
</feature>
<dbReference type="InterPro" id="IPR004843">
    <property type="entry name" value="Calcineurin-like_PHP"/>
</dbReference>
<dbReference type="VEuPathDB" id="ToxoDB:TGDOM2_254770"/>